<dbReference type="PROSITE" id="PS50076">
    <property type="entry name" value="DNAJ_2"/>
    <property type="match status" value="1"/>
</dbReference>
<dbReference type="SMART" id="SM00271">
    <property type="entry name" value="DnaJ"/>
    <property type="match status" value="1"/>
</dbReference>
<dbReference type="PANTHER" id="PTHR43096">
    <property type="entry name" value="DNAJ HOMOLOG 1, MITOCHONDRIAL-RELATED"/>
    <property type="match status" value="1"/>
</dbReference>
<evidence type="ECO:0000313" key="6">
    <source>
        <dbReference type="EMBL" id="CAD9264635.1"/>
    </source>
</evidence>
<evidence type="ECO:0000313" key="7">
    <source>
        <dbReference type="EMBL" id="CAD9264636.1"/>
    </source>
</evidence>
<accession>A0A6U4J6G4</accession>
<dbReference type="GO" id="GO:0051082">
    <property type="term" value="F:unfolded protein binding"/>
    <property type="evidence" value="ECO:0007669"/>
    <property type="project" value="TreeGrafter"/>
</dbReference>
<keyword evidence="2" id="KW-0732">Signal</keyword>
<proteinExistence type="predicted"/>
<dbReference type="CDD" id="cd06257">
    <property type="entry name" value="DnaJ"/>
    <property type="match status" value="1"/>
</dbReference>
<evidence type="ECO:0000259" key="3">
    <source>
        <dbReference type="PROSITE" id="PS50076"/>
    </source>
</evidence>
<gene>
    <name evidence="4" type="ORF">PPAR1163_LOCUS23016</name>
    <name evidence="5" type="ORF">PPAR1163_LOCUS23018</name>
    <name evidence="6" type="ORF">PPAR1163_LOCUS23023</name>
    <name evidence="7" type="ORF">PPAR1163_LOCUS23024</name>
</gene>
<sequence length="452" mass="48490">MRAVAAGAAAVVLLASAVGGFQPQRQAYGARLSLRPPFWGAQYEPGRLAAATTDEPEAAITYYSLLGVPYNATVSDIKVAYRNAARTAHPDAKDNGSGDTADFQTLTEAYKVLSDPELRASYDAKVRAEKIGSFVTEVGGLGVELVKEVGIPVATAAIKDFAVPFFMRTAKQGVAAATAAAANAQKAVDTGVPLSEAISEAVTAAGAAAQATSLEQTLEATRKKMARMERVLREARTNVTDLVATQSEWTTELRATDSLLARRAEDLKTEDRELARLRTRRDEAIDAAEQLAAESDSAKEGREEKEKAKDRAELLLSAAEEELVEAQAALEAAQLRLRDGKAALLSAKEDLRAAQRGLREVATTQDRAGSAAADAATRLDGDEAKLKSRNEQRHAVQTELLSLGKKKAEIGEALEKTGARLKTMEDKVTALEKRIDEMRAKEEDLVARQNEL</sequence>
<dbReference type="PRINTS" id="PR00625">
    <property type="entry name" value="JDOMAIN"/>
</dbReference>
<dbReference type="InterPro" id="IPR001623">
    <property type="entry name" value="DnaJ_domain"/>
</dbReference>
<feature type="coiled-coil region" evidence="1">
    <location>
        <begin position="211"/>
        <end position="238"/>
    </location>
</feature>
<dbReference type="AlphaFoldDB" id="A0A6U4J6G4"/>
<name>A0A6U4J6G4_9STRA</name>
<dbReference type="Gene3D" id="1.10.287.110">
    <property type="entry name" value="DnaJ domain"/>
    <property type="match status" value="1"/>
</dbReference>
<feature type="signal peptide" evidence="2">
    <location>
        <begin position="1"/>
        <end position="20"/>
    </location>
</feature>
<dbReference type="GO" id="GO:0042026">
    <property type="term" value="P:protein refolding"/>
    <property type="evidence" value="ECO:0007669"/>
    <property type="project" value="TreeGrafter"/>
</dbReference>
<evidence type="ECO:0000313" key="5">
    <source>
        <dbReference type="EMBL" id="CAD9264630.1"/>
    </source>
</evidence>
<organism evidence="6">
    <name type="scientific">Phaeomonas parva</name>
    <dbReference type="NCBI Taxonomy" id="124430"/>
    <lineage>
        <taxon>Eukaryota</taxon>
        <taxon>Sar</taxon>
        <taxon>Stramenopiles</taxon>
        <taxon>Ochrophyta</taxon>
        <taxon>Pinguiophyceae</taxon>
        <taxon>Pinguiochrysidales</taxon>
        <taxon>Pinguiochrysidaceae</taxon>
        <taxon>Phaeomonas</taxon>
    </lineage>
</organism>
<evidence type="ECO:0000313" key="4">
    <source>
        <dbReference type="EMBL" id="CAD9264628.1"/>
    </source>
</evidence>
<dbReference type="EMBL" id="HBGJ01036415">
    <property type="protein sequence ID" value="CAD9264635.1"/>
    <property type="molecule type" value="Transcribed_RNA"/>
</dbReference>
<dbReference type="GO" id="GO:0005737">
    <property type="term" value="C:cytoplasm"/>
    <property type="evidence" value="ECO:0007669"/>
    <property type="project" value="TreeGrafter"/>
</dbReference>
<protein>
    <recommendedName>
        <fullName evidence="3">J domain-containing protein</fullName>
    </recommendedName>
</protein>
<dbReference type="PANTHER" id="PTHR43096:SF58">
    <property type="entry name" value="CHAPERONE DNAJ-DOMAIN SUPERFAMILY PROTEIN"/>
    <property type="match status" value="1"/>
</dbReference>
<feature type="domain" description="J" evidence="3">
    <location>
        <begin position="61"/>
        <end position="126"/>
    </location>
</feature>
<dbReference type="InterPro" id="IPR036869">
    <property type="entry name" value="J_dom_sf"/>
</dbReference>
<dbReference type="Pfam" id="PF00226">
    <property type="entry name" value="DnaJ"/>
    <property type="match status" value="1"/>
</dbReference>
<dbReference type="EMBL" id="HBGJ01036409">
    <property type="protein sequence ID" value="CAD9264630.1"/>
    <property type="molecule type" value="Transcribed_RNA"/>
</dbReference>
<evidence type="ECO:0000256" key="1">
    <source>
        <dbReference type="SAM" id="Coils"/>
    </source>
</evidence>
<feature type="coiled-coil region" evidence="1">
    <location>
        <begin position="414"/>
        <end position="448"/>
    </location>
</feature>
<dbReference type="EMBL" id="HBGJ01036407">
    <property type="protein sequence ID" value="CAD9264628.1"/>
    <property type="molecule type" value="Transcribed_RNA"/>
</dbReference>
<dbReference type="SUPFAM" id="SSF46565">
    <property type="entry name" value="Chaperone J-domain"/>
    <property type="match status" value="1"/>
</dbReference>
<keyword evidence="1" id="KW-0175">Coiled coil</keyword>
<dbReference type="EMBL" id="HBGJ01036416">
    <property type="protein sequence ID" value="CAD9264636.1"/>
    <property type="molecule type" value="Transcribed_RNA"/>
</dbReference>
<evidence type="ECO:0000256" key="2">
    <source>
        <dbReference type="SAM" id="SignalP"/>
    </source>
</evidence>
<feature type="chain" id="PRO_5035585616" description="J domain-containing protein" evidence="2">
    <location>
        <begin position="21"/>
        <end position="452"/>
    </location>
</feature>
<reference evidence="6" key="1">
    <citation type="submission" date="2021-01" db="EMBL/GenBank/DDBJ databases">
        <authorList>
            <person name="Corre E."/>
            <person name="Pelletier E."/>
            <person name="Niang G."/>
            <person name="Scheremetjew M."/>
            <person name="Finn R."/>
            <person name="Kale V."/>
            <person name="Holt S."/>
            <person name="Cochrane G."/>
            <person name="Meng A."/>
            <person name="Brown T."/>
            <person name="Cohen L."/>
        </authorList>
    </citation>
    <scope>NUCLEOTIDE SEQUENCE</scope>
    <source>
        <strain evidence="6">CCMP2877</strain>
    </source>
</reference>
<feature type="coiled-coil region" evidence="1">
    <location>
        <begin position="267"/>
        <end position="343"/>
    </location>
</feature>